<accession>A0A5B7HC77</accession>
<comment type="caution">
    <text evidence="1">The sequence shown here is derived from an EMBL/GenBank/DDBJ whole genome shotgun (WGS) entry which is preliminary data.</text>
</comment>
<dbReference type="EMBL" id="VSRR010024624">
    <property type="protein sequence ID" value="MPC66334.1"/>
    <property type="molecule type" value="Genomic_DNA"/>
</dbReference>
<protein>
    <submittedName>
        <fullName evidence="1">Uncharacterized protein</fullName>
    </submittedName>
</protein>
<evidence type="ECO:0000313" key="2">
    <source>
        <dbReference type="Proteomes" id="UP000324222"/>
    </source>
</evidence>
<reference evidence="1 2" key="1">
    <citation type="submission" date="2019-05" db="EMBL/GenBank/DDBJ databases">
        <title>Another draft genome of Portunus trituberculatus and its Hox gene families provides insights of decapod evolution.</title>
        <authorList>
            <person name="Jeong J.-H."/>
            <person name="Song I."/>
            <person name="Kim S."/>
            <person name="Choi T."/>
            <person name="Kim D."/>
            <person name="Ryu S."/>
            <person name="Kim W."/>
        </authorList>
    </citation>
    <scope>NUCLEOTIDE SEQUENCE [LARGE SCALE GENOMIC DNA]</scope>
    <source>
        <tissue evidence="1">Muscle</tissue>
    </source>
</reference>
<gene>
    <name evidence="1" type="ORF">E2C01_060481</name>
</gene>
<proteinExistence type="predicted"/>
<dbReference type="Proteomes" id="UP000324222">
    <property type="component" value="Unassembled WGS sequence"/>
</dbReference>
<evidence type="ECO:0000313" key="1">
    <source>
        <dbReference type="EMBL" id="MPC66334.1"/>
    </source>
</evidence>
<keyword evidence="2" id="KW-1185">Reference proteome</keyword>
<sequence>MSEKQWGRMVYIRLGTKEMSRSVVRTHLGNGYKFIKRNGRKPT</sequence>
<organism evidence="1 2">
    <name type="scientific">Portunus trituberculatus</name>
    <name type="common">Swimming crab</name>
    <name type="synonym">Neptunus trituberculatus</name>
    <dbReference type="NCBI Taxonomy" id="210409"/>
    <lineage>
        <taxon>Eukaryota</taxon>
        <taxon>Metazoa</taxon>
        <taxon>Ecdysozoa</taxon>
        <taxon>Arthropoda</taxon>
        <taxon>Crustacea</taxon>
        <taxon>Multicrustacea</taxon>
        <taxon>Malacostraca</taxon>
        <taxon>Eumalacostraca</taxon>
        <taxon>Eucarida</taxon>
        <taxon>Decapoda</taxon>
        <taxon>Pleocyemata</taxon>
        <taxon>Brachyura</taxon>
        <taxon>Eubrachyura</taxon>
        <taxon>Portunoidea</taxon>
        <taxon>Portunidae</taxon>
        <taxon>Portuninae</taxon>
        <taxon>Portunus</taxon>
    </lineage>
</organism>
<dbReference type="AlphaFoldDB" id="A0A5B7HC77"/>
<name>A0A5B7HC77_PORTR</name>